<dbReference type="InterPro" id="IPR013766">
    <property type="entry name" value="Thioredoxin_domain"/>
</dbReference>
<proteinExistence type="predicted"/>
<dbReference type="EMBL" id="JAUSTT010000018">
    <property type="protein sequence ID" value="MDQ0177064.1"/>
    <property type="molecule type" value="Genomic_DNA"/>
</dbReference>
<dbReference type="InterPro" id="IPR017937">
    <property type="entry name" value="Thioredoxin_CS"/>
</dbReference>
<reference evidence="3 4" key="1">
    <citation type="submission" date="2023-07" db="EMBL/GenBank/DDBJ databases">
        <title>Genomic Encyclopedia of Type Strains, Phase IV (KMG-IV): sequencing the most valuable type-strain genomes for metagenomic binning, comparative biology and taxonomic classification.</title>
        <authorList>
            <person name="Goeker M."/>
        </authorList>
    </citation>
    <scope>NUCLEOTIDE SEQUENCE [LARGE SCALE GENOMIC DNA]</scope>
    <source>
        <strain evidence="3 4">DSM 23837</strain>
    </source>
</reference>
<dbReference type="Gene3D" id="3.40.30.10">
    <property type="entry name" value="Glutaredoxin"/>
    <property type="match status" value="1"/>
</dbReference>
<evidence type="ECO:0000256" key="1">
    <source>
        <dbReference type="ARBA" id="ARBA00023157"/>
    </source>
</evidence>
<protein>
    <submittedName>
        <fullName evidence="3">Peroxiredoxin</fullName>
    </submittedName>
</protein>
<dbReference type="RefSeq" id="WP_307230739.1">
    <property type="nucleotide sequence ID" value="NZ_JAUSTT010000018.1"/>
</dbReference>
<dbReference type="SUPFAM" id="SSF52833">
    <property type="entry name" value="Thioredoxin-like"/>
    <property type="match status" value="1"/>
</dbReference>
<dbReference type="PROSITE" id="PS51352">
    <property type="entry name" value="THIOREDOXIN_2"/>
    <property type="match status" value="1"/>
</dbReference>
<accession>A0ABT9WVC4</accession>
<feature type="domain" description="Thioredoxin" evidence="2">
    <location>
        <begin position="62"/>
        <end position="203"/>
    </location>
</feature>
<evidence type="ECO:0000313" key="4">
    <source>
        <dbReference type="Proteomes" id="UP001223586"/>
    </source>
</evidence>
<name>A0ABT9WVC4_9BACI</name>
<keyword evidence="1" id="KW-1015">Disulfide bond</keyword>
<evidence type="ECO:0000313" key="3">
    <source>
        <dbReference type="EMBL" id="MDQ0177064.1"/>
    </source>
</evidence>
<dbReference type="InterPro" id="IPR036249">
    <property type="entry name" value="Thioredoxin-like_sf"/>
</dbReference>
<comment type="caution">
    <text evidence="3">The sequence shown here is derived from an EMBL/GenBank/DDBJ whole genome shotgun (WGS) entry which is preliminary data.</text>
</comment>
<dbReference type="PANTHER" id="PTHR42852">
    <property type="entry name" value="THIOL:DISULFIDE INTERCHANGE PROTEIN DSBE"/>
    <property type="match status" value="1"/>
</dbReference>
<dbReference type="InterPro" id="IPR000866">
    <property type="entry name" value="AhpC/TSA"/>
</dbReference>
<dbReference type="PANTHER" id="PTHR42852:SF17">
    <property type="entry name" value="THIOREDOXIN-LIKE PROTEIN HI_1115"/>
    <property type="match status" value="1"/>
</dbReference>
<dbReference type="CDD" id="cd02966">
    <property type="entry name" value="TlpA_like_family"/>
    <property type="match status" value="1"/>
</dbReference>
<dbReference type="Pfam" id="PF00578">
    <property type="entry name" value="AhpC-TSA"/>
    <property type="match status" value="1"/>
</dbReference>
<dbReference type="InterPro" id="IPR050553">
    <property type="entry name" value="Thioredoxin_ResA/DsbE_sf"/>
</dbReference>
<evidence type="ECO:0000259" key="2">
    <source>
        <dbReference type="PROSITE" id="PS51352"/>
    </source>
</evidence>
<sequence>MSKKIFALVLVGVLAGILFTNIVQEASVKKKEAELQASFLTNKAVESASDDAKMVQANQIGLSNGDTAFDFTLKDLEGNDVKLSDFQGKKVFLNFWATWCPPCKAEMPHMQNFYESKANEMNVEILAVNLTKEDKGIEKVKKFAEDYKITFPILLDEKGHIGKKYRSFAIPTTYVLNTEGKIEQKIVGPMNEEMMIRLMENVD</sequence>
<dbReference type="PROSITE" id="PS00194">
    <property type="entry name" value="THIOREDOXIN_1"/>
    <property type="match status" value="1"/>
</dbReference>
<dbReference type="Proteomes" id="UP001223586">
    <property type="component" value="Unassembled WGS sequence"/>
</dbReference>
<keyword evidence="4" id="KW-1185">Reference proteome</keyword>
<gene>
    <name evidence="3" type="ORF">J2S08_002943</name>
</gene>
<organism evidence="3 4">
    <name type="scientific">Bacillus chungangensis</name>
    <dbReference type="NCBI Taxonomy" id="587633"/>
    <lineage>
        <taxon>Bacteria</taxon>
        <taxon>Bacillati</taxon>
        <taxon>Bacillota</taxon>
        <taxon>Bacilli</taxon>
        <taxon>Bacillales</taxon>
        <taxon>Bacillaceae</taxon>
        <taxon>Bacillus</taxon>
    </lineage>
</organism>